<proteinExistence type="predicted"/>
<keyword evidence="2" id="KW-0732">Signal</keyword>
<dbReference type="SMART" id="SM00369">
    <property type="entry name" value="LRR_TYP"/>
    <property type="match status" value="6"/>
</dbReference>
<dbReference type="InterPro" id="IPR003591">
    <property type="entry name" value="Leu-rich_rpt_typical-subtyp"/>
</dbReference>
<dbReference type="SMART" id="SM00364">
    <property type="entry name" value="LRR_BAC"/>
    <property type="match status" value="4"/>
</dbReference>
<dbReference type="InterPro" id="IPR050328">
    <property type="entry name" value="Dev_Immune_Receptor"/>
</dbReference>
<dbReference type="PANTHER" id="PTHR24373">
    <property type="entry name" value="SLIT RELATED LEUCINE-RICH REPEAT NEURONAL PROTEIN"/>
    <property type="match status" value="1"/>
</dbReference>
<dbReference type="InterPro" id="IPR032675">
    <property type="entry name" value="LRR_dom_sf"/>
</dbReference>
<evidence type="ECO:0000256" key="2">
    <source>
        <dbReference type="ARBA" id="ARBA00022729"/>
    </source>
</evidence>
<dbReference type="AlphaFoldDB" id="A0AAJ7T9L5"/>
<keyword evidence="4" id="KW-1185">Reference proteome</keyword>
<evidence type="ECO:0000256" key="3">
    <source>
        <dbReference type="ARBA" id="ARBA00022737"/>
    </source>
</evidence>
<dbReference type="PANTHER" id="PTHR24373:SF383">
    <property type="entry name" value="LEUCINE-RICH REPEAT-CONTAINING PROTEIN 15-LIKE"/>
    <property type="match status" value="1"/>
</dbReference>
<keyword evidence="1" id="KW-0433">Leucine-rich repeat</keyword>
<protein>
    <submittedName>
        <fullName evidence="5">Leucine-rich repeat-containing protein 15-like</fullName>
    </submittedName>
</protein>
<evidence type="ECO:0000313" key="5">
    <source>
        <dbReference type="RefSeq" id="XP_032813807.1"/>
    </source>
</evidence>
<organism evidence="4 5">
    <name type="scientific">Petromyzon marinus</name>
    <name type="common">Sea lamprey</name>
    <dbReference type="NCBI Taxonomy" id="7757"/>
    <lineage>
        <taxon>Eukaryota</taxon>
        <taxon>Metazoa</taxon>
        <taxon>Chordata</taxon>
        <taxon>Craniata</taxon>
        <taxon>Vertebrata</taxon>
        <taxon>Cyclostomata</taxon>
        <taxon>Hyperoartia</taxon>
        <taxon>Petromyzontiformes</taxon>
        <taxon>Petromyzontidae</taxon>
        <taxon>Petromyzon</taxon>
    </lineage>
</organism>
<dbReference type="Proteomes" id="UP001318040">
    <property type="component" value="Chromosome 21"/>
</dbReference>
<gene>
    <name evidence="5" type="primary">LOC116944357</name>
</gene>
<dbReference type="RefSeq" id="XP_032813807.1">
    <property type="nucleotide sequence ID" value="XM_032957916.1"/>
</dbReference>
<name>A0AAJ7T9L5_PETMA</name>
<dbReference type="KEGG" id="pmrn:116944357"/>
<keyword evidence="3" id="KW-0677">Repeat</keyword>
<dbReference type="Gene3D" id="3.80.10.10">
    <property type="entry name" value="Ribonuclease Inhibitor"/>
    <property type="match status" value="2"/>
</dbReference>
<dbReference type="GO" id="GO:0005615">
    <property type="term" value="C:extracellular space"/>
    <property type="evidence" value="ECO:0007669"/>
    <property type="project" value="TreeGrafter"/>
</dbReference>
<dbReference type="PROSITE" id="PS51450">
    <property type="entry name" value="LRR"/>
    <property type="match status" value="2"/>
</dbReference>
<accession>A0AAJ7T9L5</accession>
<dbReference type="FunFam" id="3.80.10.10:FF:001164">
    <property type="entry name" value="GH01279p"/>
    <property type="match status" value="1"/>
</dbReference>
<dbReference type="GO" id="GO:0031012">
    <property type="term" value="C:extracellular matrix"/>
    <property type="evidence" value="ECO:0007669"/>
    <property type="project" value="TreeGrafter"/>
</dbReference>
<dbReference type="SUPFAM" id="SSF52058">
    <property type="entry name" value="L domain-like"/>
    <property type="match status" value="1"/>
</dbReference>
<dbReference type="Pfam" id="PF13855">
    <property type="entry name" value="LRR_8"/>
    <property type="match status" value="2"/>
</dbReference>
<reference evidence="5" key="1">
    <citation type="submission" date="2025-08" db="UniProtKB">
        <authorList>
            <consortium name="RefSeq"/>
        </authorList>
    </citation>
    <scope>IDENTIFICATION</scope>
    <source>
        <tissue evidence="5">Sperm</tissue>
    </source>
</reference>
<dbReference type="InterPro" id="IPR001611">
    <property type="entry name" value="Leu-rich_rpt"/>
</dbReference>
<dbReference type="PRINTS" id="PR00019">
    <property type="entry name" value="LEURICHRPT"/>
</dbReference>
<sequence>MQKLYLHGNQLSALPSGVFDKLTQLTILSLYDNQLSALPAGVFDRLINLKELYFSNNQLTSLPAGCFDKLTKLMTLSLHKQHLKNVPDSLYIDIIVQHCGQLNSDARNMDTFACLHSLCYSLHITAERECLTIEELASLPVGVFDRLAQLTGLDLSHNQFTALPAQVFDRLVNLQLLHLNNNQLKSVPRDRFDKRSQYYQQRSLLVR</sequence>
<evidence type="ECO:0000313" key="4">
    <source>
        <dbReference type="Proteomes" id="UP001318040"/>
    </source>
</evidence>
<evidence type="ECO:0000256" key="1">
    <source>
        <dbReference type="ARBA" id="ARBA00022614"/>
    </source>
</evidence>